<feature type="region of interest" description="Disordered" evidence="6">
    <location>
        <begin position="1"/>
        <end position="37"/>
    </location>
</feature>
<dbReference type="Pfam" id="PF00773">
    <property type="entry name" value="RNB"/>
    <property type="match status" value="1"/>
</dbReference>
<reference evidence="8 9" key="2">
    <citation type="submission" date="2020-07" db="EMBL/GenBank/DDBJ databases">
        <title>Genome assembly of wild tea tree DASZ reveals pedigree and selection history of tea varieties.</title>
        <authorList>
            <person name="Zhang W."/>
        </authorList>
    </citation>
    <scope>NUCLEOTIDE SEQUENCE [LARGE SCALE GENOMIC DNA]</scope>
    <source>
        <strain evidence="9">cv. G240</strain>
        <tissue evidence="8">Leaf</tissue>
    </source>
</reference>
<dbReference type="SUPFAM" id="SSF50249">
    <property type="entry name" value="Nucleic acid-binding proteins"/>
    <property type="match status" value="3"/>
</dbReference>
<dbReference type="HAMAP" id="MF_03045">
    <property type="entry name" value="DIS3L2"/>
    <property type="match status" value="1"/>
</dbReference>
<evidence type="ECO:0000256" key="6">
    <source>
        <dbReference type="SAM" id="MobiDB-lite"/>
    </source>
</evidence>
<keyword evidence="3 5" id="KW-0460">Magnesium</keyword>
<dbReference type="InterPro" id="IPR050180">
    <property type="entry name" value="RNR_Ribonuclease"/>
</dbReference>
<feature type="domain" description="RNB" evidence="7">
    <location>
        <begin position="401"/>
        <end position="755"/>
    </location>
</feature>
<keyword evidence="5" id="KW-0540">Nuclease</keyword>
<dbReference type="GO" id="GO:1990074">
    <property type="term" value="P:polyuridylation-dependent mRNA catabolic process"/>
    <property type="evidence" value="ECO:0007669"/>
    <property type="project" value="UniProtKB-UniRule"/>
</dbReference>
<name>A0A7J7GQ76_CAMSI</name>
<dbReference type="GO" id="GO:0003723">
    <property type="term" value="F:RNA binding"/>
    <property type="evidence" value="ECO:0007669"/>
    <property type="project" value="UniProtKB-KW"/>
</dbReference>
<keyword evidence="5" id="KW-0464">Manganese</keyword>
<protein>
    <recommendedName>
        <fullName evidence="5">DIS3-like exonuclease 2</fullName>
        <ecNumber evidence="5">3.1.13.-</ecNumber>
    </recommendedName>
</protein>
<comment type="similarity">
    <text evidence="5">Belongs to the RNR ribonuclease family. DIS3L2 subfamily.</text>
</comment>
<dbReference type="Gene3D" id="2.40.50.700">
    <property type="match status" value="1"/>
</dbReference>
<dbReference type="GO" id="GO:0000175">
    <property type="term" value="F:3'-5'-RNA exonuclease activity"/>
    <property type="evidence" value="ECO:0007669"/>
    <property type="project" value="UniProtKB-UniRule"/>
</dbReference>
<evidence type="ECO:0000256" key="1">
    <source>
        <dbReference type="ARBA" id="ARBA00022490"/>
    </source>
</evidence>
<dbReference type="InterPro" id="IPR012340">
    <property type="entry name" value="NA-bd_OB-fold"/>
</dbReference>
<dbReference type="SMART" id="SM00955">
    <property type="entry name" value="RNB"/>
    <property type="match status" value="1"/>
</dbReference>
<dbReference type="PANTHER" id="PTHR23355:SF9">
    <property type="entry name" value="DIS3-LIKE EXONUCLEASE 2"/>
    <property type="match status" value="1"/>
</dbReference>
<comment type="caution">
    <text evidence="8">The sequence shown here is derived from an EMBL/GenBank/DDBJ whole genome shotgun (WGS) entry which is preliminary data.</text>
</comment>
<evidence type="ECO:0000313" key="9">
    <source>
        <dbReference type="Proteomes" id="UP000593564"/>
    </source>
</evidence>
<dbReference type="InterPro" id="IPR041505">
    <property type="entry name" value="Dis3_CSD2"/>
</dbReference>
<keyword evidence="1 5" id="KW-0963">Cytoplasm</keyword>
<dbReference type="InterPro" id="IPR001900">
    <property type="entry name" value="RNase_II/R"/>
</dbReference>
<dbReference type="GO" id="GO:0046872">
    <property type="term" value="F:metal ion binding"/>
    <property type="evidence" value="ECO:0007669"/>
    <property type="project" value="UniProtKB-KW"/>
</dbReference>
<dbReference type="Pfam" id="PF17849">
    <property type="entry name" value="OB_Dis3"/>
    <property type="match status" value="1"/>
</dbReference>
<evidence type="ECO:0000256" key="4">
    <source>
        <dbReference type="ARBA" id="ARBA00022884"/>
    </source>
</evidence>
<evidence type="ECO:0000259" key="7">
    <source>
        <dbReference type="SMART" id="SM00955"/>
    </source>
</evidence>
<evidence type="ECO:0000256" key="5">
    <source>
        <dbReference type="HAMAP-Rule" id="MF_03045"/>
    </source>
</evidence>
<evidence type="ECO:0000256" key="2">
    <source>
        <dbReference type="ARBA" id="ARBA00022723"/>
    </source>
</evidence>
<keyword evidence="2 5" id="KW-0479">Metal-binding</keyword>
<dbReference type="GO" id="GO:0000932">
    <property type="term" value="C:P-body"/>
    <property type="evidence" value="ECO:0007669"/>
    <property type="project" value="UniProtKB-SubCell"/>
</dbReference>
<dbReference type="EMBL" id="JACBKZ010000009">
    <property type="protein sequence ID" value="KAF5942355.1"/>
    <property type="molecule type" value="Genomic_DNA"/>
</dbReference>
<evidence type="ECO:0000313" key="8">
    <source>
        <dbReference type="EMBL" id="KAF5942355.1"/>
    </source>
</evidence>
<organism evidence="8 9">
    <name type="scientific">Camellia sinensis</name>
    <name type="common">Tea plant</name>
    <name type="synonym">Thea sinensis</name>
    <dbReference type="NCBI Taxonomy" id="4442"/>
    <lineage>
        <taxon>Eukaryota</taxon>
        <taxon>Viridiplantae</taxon>
        <taxon>Streptophyta</taxon>
        <taxon>Embryophyta</taxon>
        <taxon>Tracheophyta</taxon>
        <taxon>Spermatophyta</taxon>
        <taxon>Magnoliopsida</taxon>
        <taxon>eudicotyledons</taxon>
        <taxon>Gunneridae</taxon>
        <taxon>Pentapetalae</taxon>
        <taxon>asterids</taxon>
        <taxon>Ericales</taxon>
        <taxon>Theaceae</taxon>
        <taxon>Camellia</taxon>
    </lineage>
</organism>
<sequence>MRGAVVEQSQVEKTEDVDKDKKKKRRSNRRSKQNSSVSEEEEGCYHIQCLILQKGNVFKALFRVNAHNRLEAYCKIDGVQTDVLISGIAAQNRAVEGDIVVIKVDPFSAWTKMKGSTGTFNNSAPLEDYNSVSDATELVGDSCKGKNKVDAVYEYVNGRNGSFSPEKGFQYEVGTSSGANVGPEVIGQHNSVSEYSYSSVNGHCPSALDLSQAGCSNDRNDVTSSVEKLCALISSFPSKRPTGRVVAIIERSPRRDAVVGFLSVKQCLSYREGCRKENKKKKNLLSSTNREYIMLTPTDPKFPKMMVFVRDLPDVIKKRLEDGDETTEMELVAAQIDDWREENYLPQACVMHVFGRGGEIESHIAAILFENAIQSSEFSAESLSCLPRVPWEVPPEELKSRIDLRNMCIFTIDPSTATDLDDALSVERLSNGIFRVGVHIADVSYFVQPDTSLDIEAQIRSTNVYLLRGKLPMLPPLLSEKLGSLNPGVDRLTFSIFWDMTLAGEILDQWIGRTVIKSCCKLSYENAQAIIDGLFNVGSFSTLEDGCPQLHGQFEWSDVIRSVESLHVISKTLKAKRFDDGALRLESSKLVFLFDEDGNPYDGILSERTDSNFLVEEFMLLANVTAAEVITRAYPDSALLRRHPEPNLRKLREFEVFCSKHGFELDTSSSGHIHHSLERIRETLKNDSVLFNILLSYATKPMQLATYFCSGDLKDSENDWGHYALAVPLYTHFTSPLRRYPDIVVHRTLAATIEAEEMYLKYKRTMQKLKNGKELTRWCFTGICFDKDAAESSEGQEALSAAASKHRIPCMEILADVAAHCNERKLASKHVKDASDKLYMWFLLKKKEIERRIYYDEVDDLNVEWLESISTLLLNLYTHKRFQRRGSPGNYRTLEDVALTVSPLELPLDFPGDSGDMGCAKGNIEPSSSGCASQIVGDTGVASLDPAPISKSGIAEAIEIEPSVFPLTLHLLSTIPIALHAVGGDDGPIDIVARLYMSSYFR</sequence>
<dbReference type="PROSITE" id="PS01175">
    <property type="entry name" value="RIBONUCLEASE_II"/>
    <property type="match status" value="1"/>
</dbReference>
<feature type="binding site" evidence="5">
    <location>
        <position position="413"/>
    </location>
    <ligand>
        <name>Mg(2+)</name>
        <dbReference type="ChEBI" id="CHEBI:18420"/>
    </ligand>
</feature>
<dbReference type="GO" id="GO:0000956">
    <property type="term" value="P:nuclear-transcribed mRNA catabolic process"/>
    <property type="evidence" value="ECO:0007669"/>
    <property type="project" value="UniProtKB-UniRule"/>
</dbReference>
<dbReference type="InterPro" id="IPR028591">
    <property type="entry name" value="DIS3L2"/>
</dbReference>
<comment type="subcellular location">
    <subcellularLocation>
        <location evidence="5">Cytoplasm</location>
    </subcellularLocation>
    <subcellularLocation>
        <location evidence="5">Cytoplasm</location>
        <location evidence="5">P-body</location>
    </subcellularLocation>
</comment>
<dbReference type="Gene3D" id="2.40.50.690">
    <property type="match status" value="1"/>
</dbReference>
<comment type="cofactor">
    <cofactor evidence="5">
        <name>Mg(2+)</name>
        <dbReference type="ChEBI" id="CHEBI:18420"/>
    </cofactor>
    <cofactor evidence="5">
        <name>Mn(2+)</name>
        <dbReference type="ChEBI" id="CHEBI:29035"/>
    </cofactor>
</comment>
<reference evidence="9" key="1">
    <citation type="journal article" date="2020" name="Nat. Commun.">
        <title>Genome assembly of wild tea tree DASZ reveals pedigree and selection history of tea varieties.</title>
        <authorList>
            <person name="Zhang W."/>
            <person name="Zhang Y."/>
            <person name="Qiu H."/>
            <person name="Guo Y."/>
            <person name="Wan H."/>
            <person name="Zhang X."/>
            <person name="Scossa F."/>
            <person name="Alseekh S."/>
            <person name="Zhang Q."/>
            <person name="Wang P."/>
            <person name="Xu L."/>
            <person name="Schmidt M.H."/>
            <person name="Jia X."/>
            <person name="Li D."/>
            <person name="Zhu A."/>
            <person name="Guo F."/>
            <person name="Chen W."/>
            <person name="Ni D."/>
            <person name="Usadel B."/>
            <person name="Fernie A.R."/>
            <person name="Wen W."/>
        </authorList>
    </citation>
    <scope>NUCLEOTIDE SEQUENCE [LARGE SCALE GENOMIC DNA]</scope>
    <source>
        <strain evidence="9">cv. G240</strain>
    </source>
</reference>
<feature type="binding site" evidence="5">
    <location>
        <position position="422"/>
    </location>
    <ligand>
        <name>Mg(2+)</name>
        <dbReference type="ChEBI" id="CHEBI:18420"/>
    </ligand>
</feature>
<dbReference type="InterPro" id="IPR022966">
    <property type="entry name" value="RNase_II/R_CS"/>
</dbReference>
<dbReference type="Proteomes" id="UP000593564">
    <property type="component" value="Unassembled WGS sequence"/>
</dbReference>
<comment type="function">
    <text evidence="5">3'-5'-exoribonuclease that specifically recognizes RNAs polyuridylated at their 3' end and mediates their degradation. Component of an exosome-independent RNA degradation pathway that mediates degradation of cytoplasmic mRNAs that have been deadenylated and subsequently uridylated at their 3'.</text>
</comment>
<feature type="compositionally biased region" description="Basic residues" evidence="6">
    <location>
        <begin position="21"/>
        <end position="32"/>
    </location>
</feature>
<gene>
    <name evidence="8" type="ORF">HYC85_019997</name>
</gene>
<keyword evidence="9" id="KW-1185">Reference proteome</keyword>
<dbReference type="PANTHER" id="PTHR23355">
    <property type="entry name" value="RIBONUCLEASE"/>
    <property type="match status" value="1"/>
</dbReference>
<dbReference type="AlphaFoldDB" id="A0A7J7GQ76"/>
<evidence type="ECO:0000256" key="3">
    <source>
        <dbReference type="ARBA" id="ARBA00022842"/>
    </source>
</evidence>
<keyword evidence="5" id="KW-0269">Exonuclease</keyword>
<keyword evidence="4 5" id="KW-0694">RNA-binding</keyword>
<dbReference type="EC" id="3.1.13.-" evidence="5"/>
<feature type="compositionally biased region" description="Basic and acidic residues" evidence="6">
    <location>
        <begin position="10"/>
        <end position="20"/>
    </location>
</feature>
<keyword evidence="5" id="KW-0378">Hydrolase</keyword>
<feature type="site" description="Important for catalytic activity" evidence="5">
    <location>
        <position position="421"/>
    </location>
</feature>
<accession>A0A7J7GQ76</accession>
<proteinExistence type="inferred from homology"/>